<protein>
    <submittedName>
        <fullName evidence="2">Uncharacterized protein</fullName>
    </submittedName>
</protein>
<organism evidence="2 3">
    <name type="scientific">Trinickia dinghuensis</name>
    <dbReference type="NCBI Taxonomy" id="2291023"/>
    <lineage>
        <taxon>Bacteria</taxon>
        <taxon>Pseudomonadati</taxon>
        <taxon>Pseudomonadota</taxon>
        <taxon>Betaproteobacteria</taxon>
        <taxon>Burkholderiales</taxon>
        <taxon>Burkholderiaceae</taxon>
        <taxon>Trinickia</taxon>
    </lineage>
</organism>
<evidence type="ECO:0000313" key="2">
    <source>
        <dbReference type="EMBL" id="RDU98251.1"/>
    </source>
</evidence>
<feature type="compositionally biased region" description="Basic and acidic residues" evidence="1">
    <location>
        <begin position="36"/>
        <end position="47"/>
    </location>
</feature>
<sequence>MGPAASRTRCMNDTPRALVRARQAVVKMGAGYNTGRRGDGPVKKRADPAQCGSAAEGRLSVADSRLQMNGRHRPANKIDY</sequence>
<evidence type="ECO:0000313" key="3">
    <source>
        <dbReference type="Proteomes" id="UP000256838"/>
    </source>
</evidence>
<keyword evidence="3" id="KW-1185">Reference proteome</keyword>
<dbReference type="AlphaFoldDB" id="A0A3D8K0X0"/>
<dbReference type="Proteomes" id="UP000256838">
    <property type="component" value="Unassembled WGS sequence"/>
</dbReference>
<proteinExistence type="predicted"/>
<comment type="caution">
    <text evidence="2">The sequence shown here is derived from an EMBL/GenBank/DDBJ whole genome shotgun (WGS) entry which is preliminary data.</text>
</comment>
<feature type="region of interest" description="Disordered" evidence="1">
    <location>
        <begin position="30"/>
        <end position="57"/>
    </location>
</feature>
<evidence type="ECO:0000256" key="1">
    <source>
        <dbReference type="SAM" id="MobiDB-lite"/>
    </source>
</evidence>
<name>A0A3D8K0X0_9BURK</name>
<dbReference type="EMBL" id="QRGA01000007">
    <property type="protein sequence ID" value="RDU98251.1"/>
    <property type="molecule type" value="Genomic_DNA"/>
</dbReference>
<gene>
    <name evidence="2" type="ORF">DWV00_13080</name>
</gene>
<reference evidence="2 3" key="1">
    <citation type="submission" date="2018-08" db="EMBL/GenBank/DDBJ databases">
        <title>Paraburkholderia sp. DHOM06 isolated from forest soil.</title>
        <authorList>
            <person name="Gao Z.-H."/>
            <person name="Qiu L.-H."/>
        </authorList>
    </citation>
    <scope>NUCLEOTIDE SEQUENCE [LARGE SCALE GENOMIC DNA]</scope>
    <source>
        <strain evidence="2 3">DHOM06</strain>
    </source>
</reference>
<accession>A0A3D8K0X0</accession>